<dbReference type="PANTHER" id="PTHR46331:SF2">
    <property type="entry name" value="VALACYCLOVIR HYDROLASE"/>
    <property type="match status" value="1"/>
</dbReference>
<dbReference type="GO" id="GO:0017171">
    <property type="term" value="F:serine hydrolase activity"/>
    <property type="evidence" value="ECO:0007669"/>
    <property type="project" value="TreeGrafter"/>
</dbReference>
<evidence type="ECO:0000313" key="2">
    <source>
        <dbReference type="EMBL" id="QEA52997.1"/>
    </source>
</evidence>
<dbReference type="SUPFAM" id="SSF53474">
    <property type="entry name" value="alpha/beta-Hydrolases"/>
    <property type="match status" value="1"/>
</dbReference>
<name>A0A5B8TES8_9LACO</name>
<dbReference type="RefSeq" id="WP_146989106.1">
    <property type="nucleotide sequence ID" value="NZ_CP042392.1"/>
</dbReference>
<dbReference type="PANTHER" id="PTHR46331">
    <property type="entry name" value="VALACYCLOVIR HYDROLASE"/>
    <property type="match status" value="1"/>
</dbReference>
<dbReference type="Proteomes" id="UP000321772">
    <property type="component" value="Chromosome"/>
</dbReference>
<proteinExistence type="predicted"/>
<protein>
    <submittedName>
        <fullName evidence="2">Alpha/beta hydrolase</fullName>
    </submittedName>
</protein>
<dbReference type="InterPro" id="IPR000073">
    <property type="entry name" value="AB_hydrolase_1"/>
</dbReference>
<dbReference type="InterPro" id="IPR029058">
    <property type="entry name" value="AB_hydrolase_fold"/>
</dbReference>
<accession>A0A5B8TES8</accession>
<evidence type="ECO:0000259" key="1">
    <source>
        <dbReference type="Pfam" id="PF00561"/>
    </source>
</evidence>
<dbReference type="Gene3D" id="3.40.50.1820">
    <property type="entry name" value="alpha/beta hydrolase"/>
    <property type="match status" value="1"/>
</dbReference>
<feature type="domain" description="AB hydrolase-1" evidence="1">
    <location>
        <begin position="26"/>
        <end position="123"/>
    </location>
</feature>
<dbReference type="EMBL" id="CP042392">
    <property type="protein sequence ID" value="QEA52997.1"/>
    <property type="molecule type" value="Genomic_DNA"/>
</dbReference>
<sequence length="239" mass="27233">MKKEKKYAKMADGSQIYYEKSGHGLPLFLLHGNDGSGRFFSKQVAIFQRYYTVYQIDSRGHGRSTNAANVLSFHLMAKDLNTIMRLEKIEQADFLGFSDGANLALVFIDSFPKKVHHLILNSGNTLVTGVRFSARVATNCHYTLIWLLAWIYPKLRQKLLVIQLLLHDIGLSKNDLKRIKAPTLIIVGEKDVIKISHSRYIAQTIPHATFVLVSKQGHQLARKDPKRFNREVLQFLAIN</sequence>
<reference evidence="2 3" key="1">
    <citation type="submission" date="2019-06" db="EMBL/GenBank/DDBJ databases">
        <title>Genome analyses of bacteria isolated from kimchi.</title>
        <authorList>
            <person name="Lee S."/>
            <person name="Ahn S."/>
            <person name="Roh S."/>
        </authorList>
    </citation>
    <scope>NUCLEOTIDE SEQUENCE [LARGE SCALE GENOMIC DNA]</scope>
    <source>
        <strain evidence="2 3">CBA3616</strain>
    </source>
</reference>
<organism evidence="2 3">
    <name type="scientific">Loigolactobacillus coryniformis</name>
    <dbReference type="NCBI Taxonomy" id="1610"/>
    <lineage>
        <taxon>Bacteria</taxon>
        <taxon>Bacillati</taxon>
        <taxon>Bacillota</taxon>
        <taxon>Bacilli</taxon>
        <taxon>Lactobacillales</taxon>
        <taxon>Lactobacillaceae</taxon>
        <taxon>Loigolactobacillus</taxon>
    </lineage>
</organism>
<gene>
    <name evidence="2" type="ORF">FGL77_06560</name>
</gene>
<dbReference type="AlphaFoldDB" id="A0A5B8TES8"/>
<keyword evidence="2" id="KW-0378">Hydrolase</keyword>
<evidence type="ECO:0000313" key="3">
    <source>
        <dbReference type="Proteomes" id="UP000321772"/>
    </source>
</evidence>
<dbReference type="Pfam" id="PF00561">
    <property type="entry name" value="Abhydrolase_1"/>
    <property type="match status" value="1"/>
</dbReference>